<keyword evidence="2" id="KW-1185">Reference proteome</keyword>
<reference evidence="1" key="1">
    <citation type="submission" date="2007-02" db="EMBL/GenBank/DDBJ databases">
        <title>Complete sequence of Pyrobaculum calidifontis JCM 11548.</title>
        <authorList>
            <consortium name="US DOE Joint Genome Institute"/>
            <person name="Copeland A."/>
            <person name="Lucas S."/>
            <person name="Lapidus A."/>
            <person name="Barry K."/>
            <person name="Glavina del Rio T."/>
            <person name="Dalin E."/>
            <person name="Tice H."/>
            <person name="Pitluck S."/>
            <person name="Chain P."/>
            <person name="Malfatti S."/>
            <person name="Shin M."/>
            <person name="Vergez L."/>
            <person name="Schmutz J."/>
            <person name="Larimer F."/>
            <person name="Land M."/>
            <person name="Hauser L."/>
            <person name="Kyrpides N."/>
            <person name="Mikhailova N."/>
            <person name="Cozen A.E."/>
            <person name="Fitz-Gibbon S.T."/>
            <person name="House C.H."/>
            <person name="Saltikov C."/>
            <person name="Lowe T.M."/>
            <person name="Richardson P."/>
        </authorList>
    </citation>
    <scope>NUCLEOTIDE SEQUENCE [LARGE SCALE GENOMIC DNA]</scope>
    <source>
        <strain evidence="1">JCM 11548</strain>
    </source>
</reference>
<accession>A3MUW0</accession>
<name>A3MUW0_PYRCJ</name>
<evidence type="ECO:0000313" key="2">
    <source>
        <dbReference type="Proteomes" id="UP000001431"/>
    </source>
</evidence>
<dbReference type="Proteomes" id="UP000001431">
    <property type="component" value="Chromosome"/>
</dbReference>
<evidence type="ECO:0000313" key="1">
    <source>
        <dbReference type="EMBL" id="ABO08427.1"/>
    </source>
</evidence>
<dbReference type="OrthoDB" id="29056at2157"/>
<sequence>MKKVLIAIGVALALAAAVYAAGWHASGAKAKWNTVNATKVNWCGNSTAWHPPAAWGHGGRATAHGMPIAWGRGKIHGGLANATLYVSTRQVTISGDGISAQLTVDVVNKNATSTAGRVVYGTGMVTLGGATYNAKTVYGVVGNNAARLTIYTGDAIR</sequence>
<dbReference type="RefSeq" id="WP_011849685.1">
    <property type="nucleotide sequence ID" value="NC_009073.1"/>
</dbReference>
<protein>
    <submittedName>
        <fullName evidence="1">Uncharacterized protein</fullName>
    </submittedName>
</protein>
<dbReference type="STRING" id="410359.Pcal_1002"/>
<organism evidence="1 2">
    <name type="scientific">Pyrobaculum calidifontis (strain DSM 21063 / JCM 11548 / VA1)</name>
    <dbReference type="NCBI Taxonomy" id="410359"/>
    <lineage>
        <taxon>Archaea</taxon>
        <taxon>Thermoproteota</taxon>
        <taxon>Thermoprotei</taxon>
        <taxon>Thermoproteales</taxon>
        <taxon>Thermoproteaceae</taxon>
        <taxon>Pyrobaculum</taxon>
    </lineage>
</organism>
<dbReference type="eggNOG" id="arCOG05555">
    <property type="taxonomic scope" value="Archaea"/>
</dbReference>
<dbReference type="AlphaFoldDB" id="A3MUW0"/>
<gene>
    <name evidence="1" type="ordered locus">Pcal_1002</name>
</gene>
<dbReference type="KEGG" id="pcl:Pcal_1002"/>
<dbReference type="GeneID" id="4909700"/>
<dbReference type="EMBL" id="CP000561">
    <property type="protein sequence ID" value="ABO08427.1"/>
    <property type="molecule type" value="Genomic_DNA"/>
</dbReference>
<proteinExistence type="predicted"/>
<dbReference type="HOGENOM" id="CLU_133610_0_0_2"/>